<keyword evidence="1" id="KW-0732">Signal</keyword>
<dbReference type="EMBL" id="CP000697">
    <property type="protein sequence ID" value="ABQ29804.1"/>
    <property type="molecule type" value="Genomic_DNA"/>
</dbReference>
<name>A5FW22_ACICJ</name>
<dbReference type="AlphaFoldDB" id="A5FW22"/>
<dbReference type="KEGG" id="acr:Acry_0580"/>
<proteinExistence type="predicted"/>
<dbReference type="RefSeq" id="WP_011941620.1">
    <property type="nucleotide sequence ID" value="NC_009484.1"/>
</dbReference>
<accession>A5FW22</accession>
<evidence type="ECO:0000313" key="3">
    <source>
        <dbReference type="Proteomes" id="UP000000245"/>
    </source>
</evidence>
<dbReference type="eggNOG" id="COG1376">
    <property type="taxonomic scope" value="Bacteria"/>
</dbReference>
<evidence type="ECO:0008006" key="4">
    <source>
        <dbReference type="Google" id="ProtNLM"/>
    </source>
</evidence>
<dbReference type="HOGENOM" id="CLU_042252_1_1_5"/>
<evidence type="ECO:0000256" key="1">
    <source>
        <dbReference type="SAM" id="SignalP"/>
    </source>
</evidence>
<dbReference type="STRING" id="349163.Acry_0580"/>
<organism evidence="2 3">
    <name type="scientific">Acidiphilium cryptum (strain JF-5)</name>
    <dbReference type="NCBI Taxonomy" id="349163"/>
    <lineage>
        <taxon>Bacteria</taxon>
        <taxon>Pseudomonadati</taxon>
        <taxon>Pseudomonadota</taxon>
        <taxon>Alphaproteobacteria</taxon>
        <taxon>Acetobacterales</taxon>
        <taxon>Acidocellaceae</taxon>
        <taxon>Acidiphilium</taxon>
    </lineage>
</organism>
<protein>
    <recommendedName>
        <fullName evidence="4">ErfK/YbiS/YcfS/YnhG family protein</fullName>
    </recommendedName>
</protein>
<gene>
    <name evidence="2" type="ordered locus">Acry_0580</name>
</gene>
<feature type="signal peptide" evidence="1">
    <location>
        <begin position="1"/>
        <end position="26"/>
    </location>
</feature>
<sequence>MKARGGVTLLCLVVLLAGCARPPVRAAIRPPAPERAADAAFRAEVAAAAAELAREVPRASVPAPAAAAQWIAAARRGLAAAGVGVTRSQLIVVVDRNPRVQRLCIVAARPAGAWDVVGCDAVSTGQAGRRGYFITPVGVFAHTTGILDYRALGTFNENHIRGLGLKGMRVWDFGWRVAEKGWRSDGETGEIRLLVHATDPDYLEPRLGQTASQGCVRISAAMNRFLDRHGVLDAEQEAASRDDARIAATLPADRAPSPLAGELLVVIDSTEGA</sequence>
<dbReference type="Proteomes" id="UP000000245">
    <property type="component" value="Chromosome"/>
</dbReference>
<keyword evidence="3" id="KW-1185">Reference proteome</keyword>
<feature type="chain" id="PRO_5002683063" description="ErfK/YbiS/YcfS/YnhG family protein" evidence="1">
    <location>
        <begin position="27"/>
        <end position="273"/>
    </location>
</feature>
<dbReference type="PROSITE" id="PS51257">
    <property type="entry name" value="PROKAR_LIPOPROTEIN"/>
    <property type="match status" value="1"/>
</dbReference>
<evidence type="ECO:0000313" key="2">
    <source>
        <dbReference type="EMBL" id="ABQ29804.1"/>
    </source>
</evidence>
<reference evidence="2 3" key="1">
    <citation type="submission" date="2007-05" db="EMBL/GenBank/DDBJ databases">
        <title>Complete sequence of chromosome of Acidiphilium cryptum JF-5.</title>
        <authorList>
            <consortium name="US DOE Joint Genome Institute"/>
            <person name="Copeland A."/>
            <person name="Lucas S."/>
            <person name="Lapidus A."/>
            <person name="Barry K."/>
            <person name="Detter J.C."/>
            <person name="Glavina del Rio T."/>
            <person name="Hammon N."/>
            <person name="Israni S."/>
            <person name="Dalin E."/>
            <person name="Tice H."/>
            <person name="Pitluck S."/>
            <person name="Sims D."/>
            <person name="Brettin T."/>
            <person name="Bruce D."/>
            <person name="Han C."/>
            <person name="Schmutz J."/>
            <person name="Larimer F."/>
            <person name="Land M."/>
            <person name="Hauser L."/>
            <person name="Kyrpides N."/>
            <person name="Kim E."/>
            <person name="Magnuson T."/>
            <person name="Richardson P."/>
        </authorList>
    </citation>
    <scope>NUCLEOTIDE SEQUENCE [LARGE SCALE GENOMIC DNA]</scope>
    <source>
        <strain evidence="2 3">JF-5</strain>
    </source>
</reference>